<dbReference type="Proteomes" id="UP001165960">
    <property type="component" value="Unassembled WGS sequence"/>
</dbReference>
<evidence type="ECO:0000313" key="2">
    <source>
        <dbReference type="Proteomes" id="UP001165960"/>
    </source>
</evidence>
<gene>
    <name evidence="1" type="ORF">DSO57_1033657</name>
</gene>
<organism evidence="1 2">
    <name type="scientific">Entomophthora muscae</name>
    <dbReference type="NCBI Taxonomy" id="34485"/>
    <lineage>
        <taxon>Eukaryota</taxon>
        <taxon>Fungi</taxon>
        <taxon>Fungi incertae sedis</taxon>
        <taxon>Zoopagomycota</taxon>
        <taxon>Entomophthoromycotina</taxon>
        <taxon>Entomophthoromycetes</taxon>
        <taxon>Entomophthorales</taxon>
        <taxon>Entomophthoraceae</taxon>
        <taxon>Entomophthora</taxon>
    </lineage>
</organism>
<reference evidence="1" key="1">
    <citation type="submission" date="2022-04" db="EMBL/GenBank/DDBJ databases">
        <title>Genome of the entomopathogenic fungus Entomophthora muscae.</title>
        <authorList>
            <person name="Elya C."/>
            <person name="Lovett B.R."/>
            <person name="Lee E."/>
            <person name="Macias A.M."/>
            <person name="Hajek A.E."/>
            <person name="De Bivort B.L."/>
            <person name="Kasson M.T."/>
            <person name="De Fine Licht H.H."/>
            <person name="Stajich J.E."/>
        </authorList>
    </citation>
    <scope>NUCLEOTIDE SEQUENCE</scope>
    <source>
        <strain evidence="1">Berkeley</strain>
    </source>
</reference>
<protein>
    <submittedName>
        <fullName evidence="1">Uncharacterized protein</fullName>
    </submittedName>
</protein>
<sequence>MPPKATLFLTPNAWPTNTPEFPLPTVHQNAQGPAGYLIALSSVCLFLCLPLVPSVSSFFVSFSAYAQVSSLTGCVAPLTLAFALRPPRSIWPCAFRFLLILPKPWTWACSGPRPNLPSPIKLSGRSITSTLCLPGSSCCLLVPMTTPTPNHHLIPPLLSTGRASWGLSWCSGLLCLAACLGGLGAFPPGVGPSLGPAVLLCSSLTCWLPVSWSLPASWGPTLIMGRLLNAPGILSLTPVCHLQEFQPPQRWTSRSTPIP</sequence>
<proteinExistence type="predicted"/>
<name>A0ACC2RR15_9FUNG</name>
<comment type="caution">
    <text evidence="1">The sequence shown here is derived from an EMBL/GenBank/DDBJ whole genome shotgun (WGS) entry which is preliminary data.</text>
</comment>
<keyword evidence="2" id="KW-1185">Reference proteome</keyword>
<dbReference type="EMBL" id="QTSX02006658">
    <property type="protein sequence ID" value="KAJ9052484.1"/>
    <property type="molecule type" value="Genomic_DNA"/>
</dbReference>
<evidence type="ECO:0000313" key="1">
    <source>
        <dbReference type="EMBL" id="KAJ9052484.1"/>
    </source>
</evidence>
<accession>A0ACC2RR15</accession>